<evidence type="ECO:0000313" key="3">
    <source>
        <dbReference type="Proteomes" id="UP000185557"/>
    </source>
</evidence>
<keyword evidence="3" id="KW-1185">Reference proteome</keyword>
<gene>
    <name evidence="2" type="ORF">NIES30_22015</name>
</gene>
<evidence type="ECO:0000256" key="1">
    <source>
        <dbReference type="SAM" id="Coils"/>
    </source>
</evidence>
<dbReference type="RefSeq" id="WP_073610605.1">
    <property type="nucleotide sequence ID" value="NZ_MRCG01000021.1"/>
</dbReference>
<dbReference type="STRING" id="549789.NIES30_22015"/>
<proteinExistence type="predicted"/>
<protein>
    <submittedName>
        <fullName evidence="2">Uncharacterized protein</fullName>
    </submittedName>
</protein>
<dbReference type="OrthoDB" id="581886at2"/>
<organism evidence="2 3">
    <name type="scientific">Phormidium tenue NIES-30</name>
    <dbReference type="NCBI Taxonomy" id="549789"/>
    <lineage>
        <taxon>Bacteria</taxon>
        <taxon>Bacillati</taxon>
        <taxon>Cyanobacteriota</taxon>
        <taxon>Cyanophyceae</taxon>
        <taxon>Oscillatoriophycideae</taxon>
        <taxon>Oscillatoriales</taxon>
        <taxon>Oscillatoriaceae</taxon>
        <taxon>Phormidium</taxon>
    </lineage>
</organism>
<dbReference type="AlphaFoldDB" id="A0A1U7IZX2"/>
<evidence type="ECO:0000313" key="2">
    <source>
        <dbReference type="EMBL" id="OKH44689.1"/>
    </source>
</evidence>
<comment type="caution">
    <text evidence="2">The sequence shown here is derived from an EMBL/GenBank/DDBJ whole genome shotgun (WGS) entry which is preliminary data.</text>
</comment>
<feature type="coiled-coil region" evidence="1">
    <location>
        <begin position="19"/>
        <end position="46"/>
    </location>
</feature>
<keyword evidence="1" id="KW-0175">Coiled coil</keyword>
<sequence>MHQYVLDTEYAVRGLIDLISVEEKRLSQLQNKYHGLSSKAKYLNQQLMDAPFNDNVVSLQEQAIAIDSRRTHEELANLQKQIVAIQASIDVNCISIDALCSAVLQIAKQGISIAYTRLSQCPDGRNIGTEKLKNVIWQARNQSMHYEEGNFKQPVVDCFANLEISLGNQFSLSLNMYKNLAHDVIKELGWKDYSAYESDLKSLT</sequence>
<reference evidence="2 3" key="1">
    <citation type="submission" date="2016-11" db="EMBL/GenBank/DDBJ databases">
        <title>Draft Genome Sequences of Nine Cyanobacterial Strains from Diverse Habitats.</title>
        <authorList>
            <person name="Zhu T."/>
            <person name="Hou S."/>
            <person name="Lu X."/>
            <person name="Hess W.R."/>
        </authorList>
    </citation>
    <scope>NUCLEOTIDE SEQUENCE [LARGE SCALE GENOMIC DNA]</scope>
    <source>
        <strain evidence="2 3">NIES-30</strain>
    </source>
</reference>
<accession>A0A1U7IZX2</accession>
<dbReference type="Proteomes" id="UP000185557">
    <property type="component" value="Unassembled WGS sequence"/>
</dbReference>
<name>A0A1U7IZX2_9CYAN</name>
<dbReference type="EMBL" id="MRCG01000021">
    <property type="protein sequence ID" value="OKH44689.1"/>
    <property type="molecule type" value="Genomic_DNA"/>
</dbReference>